<dbReference type="OrthoDB" id="7991996at2"/>
<dbReference type="InterPro" id="IPR000014">
    <property type="entry name" value="PAS"/>
</dbReference>
<keyword evidence="7" id="KW-0418">Kinase</keyword>
<dbReference type="PANTHER" id="PTHR47429:SF2">
    <property type="entry name" value="PROTEIN TWIN LOV 1"/>
    <property type="match status" value="1"/>
</dbReference>
<proteinExistence type="predicted"/>
<keyword evidence="3" id="KW-0157">Chromophore</keyword>
<feature type="domain" description="PAS" evidence="5">
    <location>
        <begin position="3"/>
        <end position="77"/>
    </location>
</feature>
<dbReference type="InterPro" id="IPR035965">
    <property type="entry name" value="PAS-like_dom_sf"/>
</dbReference>
<dbReference type="Gene3D" id="3.30.450.20">
    <property type="entry name" value="PAS domain"/>
    <property type="match status" value="1"/>
</dbReference>
<dbReference type="AlphaFoldDB" id="A0A0F4TQN9"/>
<evidence type="ECO:0000313" key="7">
    <source>
        <dbReference type="EMBL" id="KJZ46751.1"/>
    </source>
</evidence>
<name>A0A0F4TQN9_PSEFL</name>
<keyword evidence="4" id="KW-0175">Coiled coil</keyword>
<dbReference type="PROSITE" id="PS50112">
    <property type="entry name" value="PAS"/>
    <property type="match status" value="1"/>
</dbReference>
<dbReference type="Pfam" id="PF13426">
    <property type="entry name" value="PAS_9"/>
    <property type="match status" value="1"/>
</dbReference>
<organism evidence="7 8">
    <name type="scientific">Pseudomonas fluorescens</name>
    <dbReference type="NCBI Taxonomy" id="294"/>
    <lineage>
        <taxon>Bacteria</taxon>
        <taxon>Pseudomonadati</taxon>
        <taxon>Pseudomonadota</taxon>
        <taxon>Gammaproteobacteria</taxon>
        <taxon>Pseudomonadales</taxon>
        <taxon>Pseudomonadaceae</taxon>
        <taxon>Pseudomonas</taxon>
    </lineage>
</organism>
<reference evidence="7 8" key="1">
    <citation type="submission" date="2015-03" db="EMBL/GenBank/DDBJ databases">
        <title>Comparative genomics of Pseudomonas insights into diversity of traits involved in vanlence and defense.</title>
        <authorList>
            <person name="Qin Y."/>
        </authorList>
    </citation>
    <scope>NUCLEOTIDE SEQUENCE [LARGE SCALE GENOMIC DNA]</scope>
    <source>
        <strain evidence="7 8">C8</strain>
    </source>
</reference>
<dbReference type="PATRIC" id="fig|294.132.peg.1059"/>
<keyword evidence="1" id="KW-0285">Flavoprotein</keyword>
<evidence type="ECO:0000256" key="4">
    <source>
        <dbReference type="SAM" id="Coils"/>
    </source>
</evidence>
<feature type="coiled-coil region" evidence="4">
    <location>
        <begin position="123"/>
        <end position="157"/>
    </location>
</feature>
<dbReference type="InterPro" id="IPR000700">
    <property type="entry name" value="PAS-assoc_C"/>
</dbReference>
<dbReference type="EMBL" id="LACC01000013">
    <property type="protein sequence ID" value="KJZ46751.1"/>
    <property type="molecule type" value="Genomic_DNA"/>
</dbReference>
<dbReference type="SMART" id="SM00086">
    <property type="entry name" value="PAC"/>
    <property type="match status" value="1"/>
</dbReference>
<dbReference type="NCBIfam" id="TIGR00229">
    <property type="entry name" value="sensory_box"/>
    <property type="match status" value="1"/>
</dbReference>
<evidence type="ECO:0000256" key="2">
    <source>
        <dbReference type="ARBA" id="ARBA00022643"/>
    </source>
</evidence>
<dbReference type="RefSeq" id="WP_046040100.1">
    <property type="nucleotide sequence ID" value="NZ_LACC01000013.1"/>
</dbReference>
<keyword evidence="7" id="KW-0808">Transferase</keyword>
<dbReference type="PANTHER" id="PTHR47429">
    <property type="entry name" value="PROTEIN TWIN LOV 1"/>
    <property type="match status" value="1"/>
</dbReference>
<protein>
    <submittedName>
        <fullName evidence="7">Histidine kinase</fullName>
    </submittedName>
</protein>
<evidence type="ECO:0000256" key="1">
    <source>
        <dbReference type="ARBA" id="ARBA00022630"/>
    </source>
</evidence>
<accession>A0A0F4TQN9</accession>
<sequence>MINAQLLQMVINASNDGIVIAEKEGDQDKILIYVNPAFERLTGYSSEEILYQDCRFLQSGDRDQEALPLIRDALNREGSCREILRNYRKDGTPFWNELSLSTVKNPADGQTYFVGVQKDVTAQVKAQQRVAQLEGQLAELQAELAALKATNGANEIQN</sequence>
<dbReference type="InterPro" id="IPR001610">
    <property type="entry name" value="PAC"/>
</dbReference>
<evidence type="ECO:0000313" key="8">
    <source>
        <dbReference type="Proteomes" id="UP000033588"/>
    </source>
</evidence>
<keyword evidence="2" id="KW-0288">FMN</keyword>
<dbReference type="SMART" id="SM00091">
    <property type="entry name" value="PAS"/>
    <property type="match status" value="1"/>
</dbReference>
<dbReference type="PROSITE" id="PS50113">
    <property type="entry name" value="PAC"/>
    <property type="match status" value="1"/>
</dbReference>
<evidence type="ECO:0000259" key="5">
    <source>
        <dbReference type="PROSITE" id="PS50112"/>
    </source>
</evidence>
<gene>
    <name evidence="7" type="ORF">VC35_11565</name>
</gene>
<comment type="caution">
    <text evidence="7">The sequence shown here is derived from an EMBL/GenBank/DDBJ whole genome shotgun (WGS) entry which is preliminary data.</text>
</comment>
<evidence type="ECO:0000256" key="3">
    <source>
        <dbReference type="ARBA" id="ARBA00022991"/>
    </source>
</evidence>
<feature type="domain" description="PAC" evidence="6">
    <location>
        <begin position="77"/>
        <end position="132"/>
    </location>
</feature>
<evidence type="ECO:0000259" key="6">
    <source>
        <dbReference type="PROSITE" id="PS50113"/>
    </source>
</evidence>
<dbReference type="GO" id="GO:0016301">
    <property type="term" value="F:kinase activity"/>
    <property type="evidence" value="ECO:0007669"/>
    <property type="project" value="UniProtKB-KW"/>
</dbReference>
<dbReference type="CDD" id="cd00130">
    <property type="entry name" value="PAS"/>
    <property type="match status" value="1"/>
</dbReference>
<dbReference type="Proteomes" id="UP000033588">
    <property type="component" value="Unassembled WGS sequence"/>
</dbReference>
<dbReference type="SUPFAM" id="SSF55785">
    <property type="entry name" value="PYP-like sensor domain (PAS domain)"/>
    <property type="match status" value="1"/>
</dbReference>